<keyword evidence="2" id="KW-1185">Reference proteome</keyword>
<evidence type="ECO:0000313" key="2">
    <source>
        <dbReference type="Proteomes" id="UP000462014"/>
    </source>
</evidence>
<gene>
    <name evidence="1" type="ORF">GO621_04120</name>
</gene>
<dbReference type="GO" id="GO:0006313">
    <property type="term" value="P:DNA transposition"/>
    <property type="evidence" value="ECO:0007669"/>
    <property type="project" value="InterPro"/>
</dbReference>
<name>A0A7K1STY0_9SPHI</name>
<dbReference type="RefSeq" id="WP_157564456.1">
    <property type="nucleotide sequence ID" value="NZ_WPIK01000003.1"/>
</dbReference>
<dbReference type="InterPro" id="IPR009057">
    <property type="entry name" value="Homeodomain-like_sf"/>
</dbReference>
<dbReference type="AlphaFoldDB" id="A0A7K1STY0"/>
<proteinExistence type="predicted"/>
<dbReference type="Gene3D" id="1.10.10.60">
    <property type="entry name" value="Homeodomain-like"/>
    <property type="match status" value="1"/>
</dbReference>
<dbReference type="InterPro" id="IPR002514">
    <property type="entry name" value="Transposase_8"/>
</dbReference>
<dbReference type="SUPFAM" id="SSF46689">
    <property type="entry name" value="Homeodomain-like"/>
    <property type="match status" value="1"/>
</dbReference>
<organism evidence="1 2">
    <name type="scientific">Mucilaginibacter arboris</name>
    <dbReference type="NCBI Taxonomy" id="2682090"/>
    <lineage>
        <taxon>Bacteria</taxon>
        <taxon>Pseudomonadati</taxon>
        <taxon>Bacteroidota</taxon>
        <taxon>Sphingobacteriia</taxon>
        <taxon>Sphingobacteriales</taxon>
        <taxon>Sphingobacteriaceae</taxon>
        <taxon>Mucilaginibacter</taxon>
    </lineage>
</organism>
<sequence>MSTIRKQYDREFKVMAVELNKGHSDLGVLAKELEIRSALLYRWRRELETKAETSFPGQGKVIYIPEQAEIRRLKKELLDMQQERDILKRL</sequence>
<dbReference type="Proteomes" id="UP000462014">
    <property type="component" value="Unassembled WGS sequence"/>
</dbReference>
<dbReference type="Pfam" id="PF01527">
    <property type="entry name" value="HTH_Tnp_1"/>
    <property type="match status" value="1"/>
</dbReference>
<reference evidence="1 2" key="1">
    <citation type="submission" date="2019-12" db="EMBL/GenBank/DDBJ databases">
        <title>Mucilaginibacter sp. HMF7410 genome sequencing and assembly.</title>
        <authorList>
            <person name="Kang H."/>
            <person name="Cha I."/>
            <person name="Kim H."/>
            <person name="Joh K."/>
        </authorList>
    </citation>
    <scope>NUCLEOTIDE SEQUENCE [LARGE SCALE GENOMIC DNA]</scope>
    <source>
        <strain evidence="1 2">HMF7410</strain>
    </source>
</reference>
<protein>
    <submittedName>
        <fullName evidence="1">Transposase</fullName>
    </submittedName>
</protein>
<dbReference type="EMBL" id="WPIK01000003">
    <property type="protein sequence ID" value="MVN20718.1"/>
    <property type="molecule type" value="Genomic_DNA"/>
</dbReference>
<dbReference type="GO" id="GO:0003677">
    <property type="term" value="F:DNA binding"/>
    <property type="evidence" value="ECO:0007669"/>
    <property type="project" value="InterPro"/>
</dbReference>
<dbReference type="GO" id="GO:0004803">
    <property type="term" value="F:transposase activity"/>
    <property type="evidence" value="ECO:0007669"/>
    <property type="project" value="InterPro"/>
</dbReference>
<comment type="caution">
    <text evidence="1">The sequence shown here is derived from an EMBL/GenBank/DDBJ whole genome shotgun (WGS) entry which is preliminary data.</text>
</comment>
<accession>A0A7K1STY0</accession>
<evidence type="ECO:0000313" key="1">
    <source>
        <dbReference type="EMBL" id="MVN20718.1"/>
    </source>
</evidence>